<dbReference type="PANTHER" id="PTHR34388">
    <property type="entry name" value="DNA POLYMERASE III SUBUNIT DELTA"/>
    <property type="match status" value="1"/>
</dbReference>
<evidence type="ECO:0000256" key="5">
    <source>
        <dbReference type="ARBA" id="ARBA00022705"/>
    </source>
</evidence>
<proteinExistence type="inferred from homology"/>
<dbReference type="SUPFAM" id="SSF48019">
    <property type="entry name" value="post-AAA+ oligomerization domain-like"/>
    <property type="match status" value="1"/>
</dbReference>
<comment type="catalytic activity">
    <reaction evidence="8">
        <text>DNA(n) + a 2'-deoxyribonucleoside 5'-triphosphate = DNA(n+1) + diphosphate</text>
        <dbReference type="Rhea" id="RHEA:22508"/>
        <dbReference type="Rhea" id="RHEA-COMP:17339"/>
        <dbReference type="Rhea" id="RHEA-COMP:17340"/>
        <dbReference type="ChEBI" id="CHEBI:33019"/>
        <dbReference type="ChEBI" id="CHEBI:61560"/>
        <dbReference type="ChEBI" id="CHEBI:173112"/>
        <dbReference type="EC" id="2.7.7.7"/>
    </reaction>
</comment>
<dbReference type="Gene3D" id="1.20.272.10">
    <property type="match status" value="1"/>
</dbReference>
<dbReference type="GeneID" id="65405789"/>
<dbReference type="EC" id="2.7.7.7" evidence="1"/>
<reference evidence="11 12" key="1">
    <citation type="journal article" date="2015" name="Stand. Genomic Sci.">
        <title>Genomic Encyclopedia of Bacterial and Archaeal Type Strains, Phase III: the genomes of soil and plant-associated and newly described type strains.</title>
        <authorList>
            <person name="Whitman W.B."/>
            <person name="Woyke T."/>
            <person name="Klenk H.P."/>
            <person name="Zhou Y."/>
            <person name="Lilburn T.G."/>
            <person name="Beck B.J."/>
            <person name="De Vos P."/>
            <person name="Vandamme P."/>
            <person name="Eisen J.A."/>
            <person name="Garrity G."/>
            <person name="Hugenholtz P."/>
            <person name="Kyrpides N.C."/>
        </authorList>
    </citation>
    <scope>NUCLEOTIDE SEQUENCE [LARGE SCALE GENOMIC DNA]</scope>
    <source>
        <strain evidence="11 12">CGMCC 1.10115</strain>
    </source>
</reference>
<keyword evidence="3" id="KW-0808">Transferase</keyword>
<dbReference type="Gene3D" id="1.10.8.60">
    <property type="match status" value="1"/>
</dbReference>
<dbReference type="NCBIfam" id="TIGR01128">
    <property type="entry name" value="holA"/>
    <property type="match status" value="1"/>
</dbReference>
<dbReference type="InterPro" id="IPR008921">
    <property type="entry name" value="DNA_pol3_clamp-load_cplx_C"/>
</dbReference>
<comment type="caution">
    <text evidence="11">The sequence shown here is derived from an EMBL/GenBank/DDBJ whole genome shotgun (WGS) entry which is preliminary data.</text>
</comment>
<keyword evidence="6" id="KW-0239">DNA-directed DNA polymerase</keyword>
<evidence type="ECO:0000256" key="4">
    <source>
        <dbReference type="ARBA" id="ARBA00022695"/>
    </source>
</evidence>
<dbReference type="GO" id="GO:0003887">
    <property type="term" value="F:DNA-directed DNA polymerase activity"/>
    <property type="evidence" value="ECO:0007669"/>
    <property type="project" value="UniProtKB-KW"/>
</dbReference>
<dbReference type="PANTHER" id="PTHR34388:SF1">
    <property type="entry name" value="DNA POLYMERASE III SUBUNIT DELTA"/>
    <property type="match status" value="1"/>
</dbReference>
<dbReference type="SUPFAM" id="SSF52540">
    <property type="entry name" value="P-loop containing nucleoside triphosphate hydrolases"/>
    <property type="match status" value="1"/>
</dbReference>
<name>A0A562JAQ0_9BACI</name>
<evidence type="ECO:0000259" key="10">
    <source>
        <dbReference type="Pfam" id="PF21694"/>
    </source>
</evidence>
<dbReference type="InterPro" id="IPR005790">
    <property type="entry name" value="DNA_polIII_delta"/>
</dbReference>
<organism evidence="11 12">
    <name type="scientific">Cytobacillus oceanisediminis</name>
    <dbReference type="NCBI Taxonomy" id="665099"/>
    <lineage>
        <taxon>Bacteria</taxon>
        <taxon>Bacillati</taxon>
        <taxon>Bacillota</taxon>
        <taxon>Bacilli</taxon>
        <taxon>Bacillales</taxon>
        <taxon>Bacillaceae</taxon>
        <taxon>Cytobacillus</taxon>
    </lineage>
</organism>
<gene>
    <name evidence="11" type="ORF">IQ19_04707</name>
</gene>
<accession>A0A562JAQ0</accession>
<keyword evidence="5" id="KW-0235">DNA replication</keyword>
<evidence type="ECO:0000313" key="11">
    <source>
        <dbReference type="EMBL" id="TWH80242.1"/>
    </source>
</evidence>
<dbReference type="Proteomes" id="UP000318667">
    <property type="component" value="Unassembled WGS sequence"/>
</dbReference>
<dbReference type="InterPro" id="IPR010372">
    <property type="entry name" value="DNA_pol3_delta_N"/>
</dbReference>
<evidence type="ECO:0000256" key="2">
    <source>
        <dbReference type="ARBA" id="ARBA00017703"/>
    </source>
</evidence>
<evidence type="ECO:0000259" key="9">
    <source>
        <dbReference type="Pfam" id="PF06144"/>
    </source>
</evidence>
<dbReference type="InterPro" id="IPR027417">
    <property type="entry name" value="P-loop_NTPase"/>
</dbReference>
<evidence type="ECO:0000256" key="3">
    <source>
        <dbReference type="ARBA" id="ARBA00022679"/>
    </source>
</evidence>
<dbReference type="EMBL" id="VLKI01000020">
    <property type="protein sequence ID" value="TWH80242.1"/>
    <property type="molecule type" value="Genomic_DNA"/>
</dbReference>
<dbReference type="InterPro" id="IPR048466">
    <property type="entry name" value="DNA_pol3_delta-like_C"/>
</dbReference>
<evidence type="ECO:0000256" key="8">
    <source>
        <dbReference type="ARBA" id="ARBA00049244"/>
    </source>
</evidence>
<dbReference type="GO" id="GO:0006261">
    <property type="term" value="P:DNA-templated DNA replication"/>
    <property type="evidence" value="ECO:0007669"/>
    <property type="project" value="TreeGrafter"/>
</dbReference>
<dbReference type="OrthoDB" id="9775929at2"/>
<sequence>MVFDIWKQIKAKRFAPVYLLYGTEPYLINETKQLLINYVLSPEEADFNLSSYDLEETPIDTALEDAETFPFMGERRLIFLHNPVFLASEKSKAKIEHNLAKLEAYIKEPAPYSVLVLAASSEKLDDRKKLTKQLKKTAAVLEAKKLNEGELKTWIRERAALNGVQIDEAAVEQVLTLAGTNLFILTSEIDKLALYASDTKRIDEQMVEKMVSRSLEQNIFSLVDKIVHRKIEEALRIYYDLLKQNEEPIKILSVITGQFRLIYQVKELARRGYGQQQIAGYLKIHPFRVKLAAGQAQLFGDEELTVIMSLLADADYQMKTGGMNKTMLIEMFLFRLQSQALQKNTQ</sequence>
<comment type="similarity">
    <text evidence="7">Belongs to the DNA polymerase HolA subunit family.</text>
</comment>
<dbReference type="Pfam" id="PF21694">
    <property type="entry name" value="DNA_pol3_delta_C"/>
    <property type="match status" value="1"/>
</dbReference>
<evidence type="ECO:0000256" key="6">
    <source>
        <dbReference type="ARBA" id="ARBA00022932"/>
    </source>
</evidence>
<dbReference type="Pfam" id="PF06144">
    <property type="entry name" value="DNA_pol3_delta"/>
    <property type="match status" value="1"/>
</dbReference>
<dbReference type="AlphaFoldDB" id="A0A562JAQ0"/>
<feature type="domain" description="DNA polymerase III delta subunit-like C-terminal" evidence="10">
    <location>
        <begin position="216"/>
        <end position="335"/>
    </location>
</feature>
<evidence type="ECO:0000256" key="7">
    <source>
        <dbReference type="ARBA" id="ARBA00034754"/>
    </source>
</evidence>
<feature type="domain" description="DNA polymerase III delta N-terminal" evidence="9">
    <location>
        <begin position="18"/>
        <end position="144"/>
    </location>
</feature>
<evidence type="ECO:0000256" key="1">
    <source>
        <dbReference type="ARBA" id="ARBA00012417"/>
    </source>
</evidence>
<dbReference type="Gene3D" id="3.40.50.300">
    <property type="entry name" value="P-loop containing nucleotide triphosphate hydrolases"/>
    <property type="match status" value="1"/>
</dbReference>
<protein>
    <recommendedName>
        <fullName evidence="2">DNA polymerase III subunit delta</fullName>
        <ecNumber evidence="1">2.7.7.7</ecNumber>
    </recommendedName>
</protein>
<keyword evidence="4" id="KW-0548">Nucleotidyltransferase</keyword>
<dbReference type="GO" id="GO:0009360">
    <property type="term" value="C:DNA polymerase III complex"/>
    <property type="evidence" value="ECO:0007669"/>
    <property type="project" value="InterPro"/>
</dbReference>
<evidence type="ECO:0000313" key="12">
    <source>
        <dbReference type="Proteomes" id="UP000318667"/>
    </source>
</evidence>
<dbReference type="GO" id="GO:0003677">
    <property type="term" value="F:DNA binding"/>
    <property type="evidence" value="ECO:0007669"/>
    <property type="project" value="InterPro"/>
</dbReference>
<keyword evidence="12" id="KW-1185">Reference proteome</keyword>
<dbReference type="RefSeq" id="WP_144545395.1">
    <property type="nucleotide sequence ID" value="NZ_CBCSDC010000023.1"/>
</dbReference>